<name>A0ABT9P9L6_9ACTN</name>
<dbReference type="InterPro" id="IPR009045">
    <property type="entry name" value="Zn_M74/Hedgehog-like"/>
</dbReference>
<dbReference type="Gene3D" id="3.30.1380.10">
    <property type="match status" value="1"/>
</dbReference>
<accession>A0ABT9P9L6</accession>
<dbReference type="CDD" id="cd14814">
    <property type="entry name" value="Peptidase_M15"/>
    <property type="match status" value="1"/>
</dbReference>
<evidence type="ECO:0000313" key="2">
    <source>
        <dbReference type="EMBL" id="MDP9829389.1"/>
    </source>
</evidence>
<dbReference type="EMBL" id="JAUSQZ010000001">
    <property type="protein sequence ID" value="MDP9829389.1"/>
    <property type="molecule type" value="Genomic_DNA"/>
</dbReference>
<dbReference type="InterPro" id="IPR003709">
    <property type="entry name" value="VanY-like_core_dom"/>
</dbReference>
<evidence type="ECO:0000259" key="1">
    <source>
        <dbReference type="Pfam" id="PF02557"/>
    </source>
</evidence>
<organism evidence="2 3">
    <name type="scientific">Kineosporia succinea</name>
    <dbReference type="NCBI Taxonomy" id="84632"/>
    <lineage>
        <taxon>Bacteria</taxon>
        <taxon>Bacillati</taxon>
        <taxon>Actinomycetota</taxon>
        <taxon>Actinomycetes</taxon>
        <taxon>Kineosporiales</taxon>
        <taxon>Kineosporiaceae</taxon>
        <taxon>Kineosporia</taxon>
    </lineage>
</organism>
<dbReference type="RefSeq" id="WP_307247529.1">
    <property type="nucleotide sequence ID" value="NZ_JAUSQZ010000001.1"/>
</dbReference>
<feature type="domain" description="D-alanyl-D-alanine carboxypeptidase-like core" evidence="1">
    <location>
        <begin position="232"/>
        <end position="342"/>
    </location>
</feature>
<protein>
    <recommendedName>
        <fullName evidence="1">D-alanyl-D-alanine carboxypeptidase-like core domain-containing protein</fullName>
    </recommendedName>
</protein>
<reference evidence="2 3" key="1">
    <citation type="submission" date="2023-07" db="EMBL/GenBank/DDBJ databases">
        <title>Sequencing the genomes of 1000 actinobacteria strains.</title>
        <authorList>
            <person name="Klenk H.-P."/>
        </authorList>
    </citation>
    <scope>NUCLEOTIDE SEQUENCE [LARGE SCALE GENOMIC DNA]</scope>
    <source>
        <strain evidence="2 3">DSM 44388</strain>
    </source>
</reference>
<proteinExistence type="predicted"/>
<dbReference type="Proteomes" id="UP001235712">
    <property type="component" value="Unassembled WGS sequence"/>
</dbReference>
<keyword evidence="3" id="KW-1185">Reference proteome</keyword>
<gene>
    <name evidence="2" type="ORF">J2S57_005138</name>
</gene>
<comment type="caution">
    <text evidence="2">The sequence shown here is derived from an EMBL/GenBank/DDBJ whole genome shotgun (WGS) entry which is preliminary data.</text>
</comment>
<evidence type="ECO:0000313" key="3">
    <source>
        <dbReference type="Proteomes" id="UP001235712"/>
    </source>
</evidence>
<dbReference type="SUPFAM" id="SSF55166">
    <property type="entry name" value="Hedgehog/DD-peptidase"/>
    <property type="match status" value="1"/>
</dbReference>
<dbReference type="Pfam" id="PF02557">
    <property type="entry name" value="VanY"/>
    <property type="match status" value="1"/>
</dbReference>
<sequence>MRKGWVIAGLLALAAPLSLIVPVVGMVMVTGISTDGEVPPSGTQPVSCGQPAGEAISLTSAEQRANAKTIISVGVELGVPTKGLIIAIAVARQESRIENLPYGDRDSVGLFQQRAGWGTLAERMDPPTSARKFFTGGTEAGTTGLLDTPGWEGMSVARAAQAVQRSAYPAAYAQWEGMATTVVQQVLGSGPAQECTPEQTPGACPASTDLSGYPNGEIPSSALCKIAFAPEHRLRSDAALGLERLNVAYREHFRRDICITDSYRDLATQVRLKREKGALAATPGTSNHGWGQALDLCDGINTGPSAETYRWMKTNAPTYGWVHPAWAEPGGSGPLEFWHWEFDT</sequence>